<dbReference type="Pfam" id="PF00632">
    <property type="entry name" value="HECT"/>
    <property type="match status" value="1"/>
</dbReference>
<feature type="domain" description="HECT" evidence="4">
    <location>
        <begin position="850"/>
        <end position="1122"/>
    </location>
</feature>
<dbReference type="Gene3D" id="3.30.2160.10">
    <property type="entry name" value="Hect, E3 ligase catalytic domain"/>
    <property type="match status" value="1"/>
</dbReference>
<dbReference type="InterPro" id="IPR001870">
    <property type="entry name" value="B30.2/SPRY"/>
</dbReference>
<gene>
    <name evidence="5" type="ORF">DYB36_005820</name>
</gene>
<feature type="active site" description="Glycyl thioester intermediate" evidence="2">
    <location>
        <position position="1086"/>
    </location>
</feature>
<dbReference type="SMART" id="SM00119">
    <property type="entry name" value="HECTc"/>
    <property type="match status" value="1"/>
</dbReference>
<evidence type="ECO:0008006" key="7">
    <source>
        <dbReference type="Google" id="ProtNLM"/>
    </source>
</evidence>
<name>A0A397BTA3_APHAT</name>
<dbReference type="Gene3D" id="3.30.2410.10">
    <property type="entry name" value="Hect, E3 ligase catalytic domain"/>
    <property type="match status" value="1"/>
</dbReference>
<dbReference type="SMART" id="SM00449">
    <property type="entry name" value="SPRY"/>
    <property type="match status" value="1"/>
</dbReference>
<reference evidence="5 6" key="1">
    <citation type="submission" date="2018-08" db="EMBL/GenBank/DDBJ databases">
        <title>Aphanomyces genome sequencing and annotation.</title>
        <authorList>
            <person name="Minardi D."/>
            <person name="Oidtmann B."/>
            <person name="Van Der Giezen M."/>
            <person name="Studholme D.J."/>
        </authorList>
    </citation>
    <scope>NUCLEOTIDE SEQUENCE [LARGE SCALE GENOMIC DNA]</scope>
    <source>
        <strain evidence="5 6">Kv</strain>
    </source>
</reference>
<proteinExistence type="predicted"/>
<dbReference type="InterPro" id="IPR042469">
    <property type="entry name" value="HECTD3"/>
</dbReference>
<evidence type="ECO:0000256" key="2">
    <source>
        <dbReference type="PROSITE-ProRule" id="PRU00104"/>
    </source>
</evidence>
<evidence type="ECO:0000313" key="6">
    <source>
        <dbReference type="Proteomes" id="UP000265427"/>
    </source>
</evidence>
<dbReference type="PROSITE" id="PS50188">
    <property type="entry name" value="B302_SPRY"/>
    <property type="match status" value="1"/>
</dbReference>
<dbReference type="SUPFAM" id="SSF49265">
    <property type="entry name" value="Fibronectin type III"/>
    <property type="match status" value="1"/>
</dbReference>
<dbReference type="InterPro" id="IPR043136">
    <property type="entry name" value="B30.2/SPRY_sf"/>
</dbReference>
<dbReference type="Gene3D" id="2.60.120.920">
    <property type="match status" value="1"/>
</dbReference>
<dbReference type="InterPro" id="IPR036116">
    <property type="entry name" value="FN3_sf"/>
</dbReference>
<dbReference type="EMBL" id="QUSZ01002037">
    <property type="protein sequence ID" value="RHY23689.1"/>
    <property type="molecule type" value="Genomic_DNA"/>
</dbReference>
<evidence type="ECO:0000313" key="5">
    <source>
        <dbReference type="EMBL" id="RHY23689.1"/>
    </source>
</evidence>
<organism evidence="5 6">
    <name type="scientific">Aphanomyces astaci</name>
    <name type="common">Crayfish plague agent</name>
    <dbReference type="NCBI Taxonomy" id="112090"/>
    <lineage>
        <taxon>Eukaryota</taxon>
        <taxon>Sar</taxon>
        <taxon>Stramenopiles</taxon>
        <taxon>Oomycota</taxon>
        <taxon>Saprolegniomycetes</taxon>
        <taxon>Saprolegniales</taxon>
        <taxon>Verrucalvaceae</taxon>
        <taxon>Aphanomyces</taxon>
    </lineage>
</organism>
<protein>
    <recommendedName>
        <fullName evidence="7">B30.2/SPRY domain-containing protein</fullName>
    </recommendedName>
</protein>
<evidence type="ECO:0000256" key="1">
    <source>
        <dbReference type="ARBA" id="ARBA00022786"/>
    </source>
</evidence>
<dbReference type="VEuPathDB" id="FungiDB:H257_10574"/>
<feature type="domain" description="B30.2/SPRY" evidence="3">
    <location>
        <begin position="327"/>
        <end position="507"/>
    </location>
</feature>
<dbReference type="PROSITE" id="PS50237">
    <property type="entry name" value="HECT"/>
    <property type="match status" value="1"/>
</dbReference>
<keyword evidence="1 2" id="KW-0833">Ubl conjugation pathway</keyword>
<dbReference type="PANTHER" id="PTHR46654:SF1">
    <property type="entry name" value="E3 UBIQUITIN-PROTEIN LIGASE HECTD3"/>
    <property type="match status" value="1"/>
</dbReference>
<dbReference type="GO" id="GO:0004842">
    <property type="term" value="F:ubiquitin-protein transferase activity"/>
    <property type="evidence" value="ECO:0007669"/>
    <property type="project" value="InterPro"/>
</dbReference>
<dbReference type="SUPFAM" id="SSF49899">
    <property type="entry name" value="Concanavalin A-like lectins/glucanases"/>
    <property type="match status" value="1"/>
</dbReference>
<evidence type="ECO:0000259" key="4">
    <source>
        <dbReference type="PROSITE" id="PS50237"/>
    </source>
</evidence>
<dbReference type="InterPro" id="IPR013320">
    <property type="entry name" value="ConA-like_dom_sf"/>
</dbReference>
<dbReference type="Pfam" id="PF00622">
    <property type="entry name" value="SPRY"/>
    <property type="match status" value="1"/>
</dbReference>
<evidence type="ECO:0000259" key="3">
    <source>
        <dbReference type="PROSITE" id="PS50188"/>
    </source>
</evidence>
<comment type="caution">
    <text evidence="5">The sequence shown here is derived from an EMBL/GenBank/DDBJ whole genome shotgun (WGS) entry which is preliminary data.</text>
</comment>
<dbReference type="PANTHER" id="PTHR46654">
    <property type="entry name" value="E3 UBIQUITIN-PROTEIN LIGASE HECTD3"/>
    <property type="match status" value="1"/>
</dbReference>
<dbReference type="InterPro" id="IPR035983">
    <property type="entry name" value="Hect_E3_ubiquitin_ligase"/>
</dbReference>
<dbReference type="Proteomes" id="UP000265427">
    <property type="component" value="Unassembled WGS sequence"/>
</dbReference>
<dbReference type="CDD" id="cd11709">
    <property type="entry name" value="SPRY"/>
    <property type="match status" value="1"/>
</dbReference>
<dbReference type="SUPFAM" id="SSF56204">
    <property type="entry name" value="Hect, E3 ligase catalytic domain"/>
    <property type="match status" value="1"/>
</dbReference>
<dbReference type="InterPro" id="IPR000569">
    <property type="entry name" value="HECT_dom"/>
</dbReference>
<sequence>MHHQANKLDETTERLLLQYAKAVLFRGPPASEDMTTPLEVVLASVVDAALTANIGRMGGLVWATIVSELRQGCAPKYEGVLWTQRDVSTGDLSALSDPSIEFVVWLVQTFFAKPDRLRTYLARHSNVALKLVVVDAVTRLLRHSDPPSLPPPTPLPLVSHPDCPLATQNEQSDKDFAGLDRNLLLVIARRRQLRERSQNRFYYSPYLQGLLELIRALPPPPLQDETPTGPSWGLQLVRASETSLTLAWPSPVAHSDQSRPVYVLEENVPNGGGSSPRVVYSGVGHQITLSNLMPRTTFTYTLRGGEAGEAHAGASDGGGSVDMKYKTSASFTTKADPTSDYVRTSPFVWDKKKCRSGSLVFSDDGLSVGFNGNEAWRMVLGTECFVVGRHAWQVKVDKSTSAYLFVGVASRRANLESFLGADEHSWGFIGDGALYYQRNRVKTYGEPFGEGDVLGMDLDCDLGTLSYSKNGVSLGVAFDNVVGELYPAIAFYTRHQKLSLVPSGFNCKVGLKLHGSPTESTVDEYLDCCAVMEAMTQSTKLPRRLLQAAYDGYVTWWRETRCRVMTRAGYELLFDVSDGACVPVGFKAKDKVKTPRGNGTVVGVADGRLWVETDGETGAVWFFHPSKVRLRGGATSPVAPPAAPADPSDPSLSLEAFTRLVDCDQWTLAQDAKLIQLLNVECATSRASPWNIGHAKVRELVSSASAPHVEAAVGRFGVLKMLNHLVSRSMPFFDLTWHYFNPKRSPGGGSALLSATRACLFTSFKHSVLDTLLEKTLTHPKKAEDDYDYPEDLPQVTCTLPFLMPSPNWRNGLGSHREKFVLNPTLLSVTSKWNKGASHHPVDNTALFHEMYHFLGQMLGILLRTRVLVRLDLCTAIWKQLVGVPLDSSDLAEVDTAAHTLLQQLEHLDAADTTLHDLDLTFTTHLSDGTLVALKPDGHVIKVTQANVREYIDLVRITRLQESASAIEAIRQGLCTIVPANAVALFTPAELETRMCGRAQVDVPLLQANTEYDEDLSADDPYVMRFWRVLVDMTDDDRCAFVRFVSARSRLPQDQLSFGQKFKIQSASGEGMTHNPDDSLPKSHTCFFALLLPKYSTDDVCRKQFLYAIHNCLEMDGDFRLADTEMTGWSDIHPHDALSI</sequence>
<dbReference type="AlphaFoldDB" id="A0A397BTA3"/>
<accession>A0A397BTA3</accession>
<dbReference type="InterPro" id="IPR003877">
    <property type="entry name" value="SPRY_dom"/>
</dbReference>